<gene>
    <name evidence="8" type="primary">sigV</name>
    <name evidence="8" type="ORF">NCTC13765_01939</name>
</gene>
<evidence type="ECO:0000259" key="6">
    <source>
        <dbReference type="Pfam" id="PF04542"/>
    </source>
</evidence>
<dbReference type="Gene3D" id="1.10.1740.10">
    <property type="match status" value="1"/>
</dbReference>
<dbReference type="InterPro" id="IPR014284">
    <property type="entry name" value="RNA_pol_sigma-70_dom"/>
</dbReference>
<dbReference type="Pfam" id="PF08281">
    <property type="entry name" value="Sigma70_r4_2"/>
    <property type="match status" value="1"/>
</dbReference>
<dbReference type="AlphaFoldDB" id="A0A380KZJ1"/>
<dbReference type="EMBL" id="UHFR01000005">
    <property type="protein sequence ID" value="SUN77414.1"/>
    <property type="molecule type" value="Genomic_DNA"/>
</dbReference>
<dbReference type="Pfam" id="PF04542">
    <property type="entry name" value="Sigma70_r2"/>
    <property type="match status" value="1"/>
</dbReference>
<dbReference type="GO" id="GO:0016987">
    <property type="term" value="F:sigma factor activity"/>
    <property type="evidence" value="ECO:0007669"/>
    <property type="project" value="UniProtKB-KW"/>
</dbReference>
<evidence type="ECO:0000256" key="3">
    <source>
        <dbReference type="ARBA" id="ARBA00023082"/>
    </source>
</evidence>
<dbReference type="SUPFAM" id="SSF88946">
    <property type="entry name" value="Sigma2 domain of RNA polymerase sigma factors"/>
    <property type="match status" value="1"/>
</dbReference>
<dbReference type="InterPro" id="IPR007627">
    <property type="entry name" value="RNA_pol_sigma70_r2"/>
</dbReference>
<name>A0A380KZJ1_9STRE</name>
<evidence type="ECO:0000256" key="4">
    <source>
        <dbReference type="ARBA" id="ARBA00023125"/>
    </source>
</evidence>
<evidence type="ECO:0000259" key="7">
    <source>
        <dbReference type="Pfam" id="PF08281"/>
    </source>
</evidence>
<accession>A0A380KZJ1</accession>
<protein>
    <submittedName>
        <fullName evidence="8">Putative sigma factor</fullName>
    </submittedName>
</protein>
<evidence type="ECO:0000256" key="2">
    <source>
        <dbReference type="ARBA" id="ARBA00023015"/>
    </source>
</evidence>
<evidence type="ECO:0000256" key="5">
    <source>
        <dbReference type="ARBA" id="ARBA00023163"/>
    </source>
</evidence>
<keyword evidence="3" id="KW-0731">Sigma factor</keyword>
<dbReference type="InterPro" id="IPR013249">
    <property type="entry name" value="RNA_pol_sigma70_r4_t2"/>
</dbReference>
<evidence type="ECO:0000313" key="8">
    <source>
        <dbReference type="EMBL" id="SUN77414.1"/>
    </source>
</evidence>
<dbReference type="GO" id="GO:0006352">
    <property type="term" value="P:DNA-templated transcription initiation"/>
    <property type="evidence" value="ECO:0007669"/>
    <property type="project" value="InterPro"/>
</dbReference>
<evidence type="ECO:0000313" key="9">
    <source>
        <dbReference type="Proteomes" id="UP000254634"/>
    </source>
</evidence>
<feature type="domain" description="RNA polymerase sigma-70 region 2" evidence="6">
    <location>
        <begin position="18"/>
        <end position="77"/>
    </location>
</feature>
<dbReference type="InterPro" id="IPR013325">
    <property type="entry name" value="RNA_pol_sigma_r2"/>
</dbReference>
<evidence type="ECO:0000256" key="1">
    <source>
        <dbReference type="ARBA" id="ARBA00010641"/>
    </source>
</evidence>
<dbReference type="STRING" id="1123307.GCA_000380065_00281"/>
<keyword evidence="2" id="KW-0805">Transcription regulation</keyword>
<dbReference type="GO" id="GO:0003677">
    <property type="term" value="F:DNA binding"/>
    <property type="evidence" value="ECO:0007669"/>
    <property type="project" value="UniProtKB-KW"/>
</dbReference>
<dbReference type="Gene3D" id="1.10.10.10">
    <property type="entry name" value="Winged helix-like DNA-binding domain superfamily/Winged helix DNA-binding domain"/>
    <property type="match status" value="1"/>
</dbReference>
<dbReference type="NCBIfam" id="TIGR02937">
    <property type="entry name" value="sigma70-ECF"/>
    <property type="match status" value="1"/>
</dbReference>
<keyword evidence="4" id="KW-0238">DNA-binding</keyword>
<dbReference type="InterPro" id="IPR039425">
    <property type="entry name" value="RNA_pol_sigma-70-like"/>
</dbReference>
<dbReference type="PANTHER" id="PTHR43133">
    <property type="entry name" value="RNA POLYMERASE ECF-TYPE SIGMA FACTO"/>
    <property type="match status" value="1"/>
</dbReference>
<sequence length="168" mass="20203">MEKIKLDDYEKVLIAFAKEIVYYLQGSGVPKEQAEDVVQDVFIKMLESDFVIPAEKMRAWMYRVSICRYIDKYRRDKHYMEILRRDFFTKGNQLIVEGSDYDFLMEEVEKLPMRDKIMLDLYYFQGFSTGEIAEVLHYSNSKVKVQLMRSRNKLRQVLEKKGYYHGNF</sequence>
<dbReference type="InterPro" id="IPR036388">
    <property type="entry name" value="WH-like_DNA-bd_sf"/>
</dbReference>
<dbReference type="InterPro" id="IPR013324">
    <property type="entry name" value="RNA_pol_sigma_r3/r4-like"/>
</dbReference>
<proteinExistence type="inferred from homology"/>
<dbReference type="OrthoDB" id="9784984at2"/>
<dbReference type="PANTHER" id="PTHR43133:SF8">
    <property type="entry name" value="RNA POLYMERASE SIGMA FACTOR HI_1459-RELATED"/>
    <property type="match status" value="1"/>
</dbReference>
<dbReference type="SUPFAM" id="SSF88659">
    <property type="entry name" value="Sigma3 and sigma4 domains of RNA polymerase sigma factors"/>
    <property type="match status" value="1"/>
</dbReference>
<dbReference type="Proteomes" id="UP000254634">
    <property type="component" value="Unassembled WGS sequence"/>
</dbReference>
<comment type="similarity">
    <text evidence="1">Belongs to the sigma-70 factor family. ECF subfamily.</text>
</comment>
<keyword evidence="9" id="KW-1185">Reference proteome</keyword>
<keyword evidence="5" id="KW-0804">Transcription</keyword>
<reference evidence="8" key="1">
    <citation type="submission" date="2018-06" db="EMBL/GenBank/DDBJ databases">
        <authorList>
            <consortium name="Pathogen Informatics"/>
            <person name="Doyle S."/>
        </authorList>
    </citation>
    <scope>NUCLEOTIDE SEQUENCE [LARGE SCALE GENOMIC DNA]</scope>
    <source>
        <strain evidence="8">NCTC13765</strain>
    </source>
</reference>
<feature type="domain" description="RNA polymerase sigma factor 70 region 4 type 2" evidence="7">
    <location>
        <begin position="104"/>
        <end position="154"/>
    </location>
</feature>
<organism evidence="8 9">
    <name type="scientific">Streptococcus massiliensis</name>
    <dbReference type="NCBI Taxonomy" id="313439"/>
    <lineage>
        <taxon>Bacteria</taxon>
        <taxon>Bacillati</taxon>
        <taxon>Bacillota</taxon>
        <taxon>Bacilli</taxon>
        <taxon>Lactobacillales</taxon>
        <taxon>Streptococcaceae</taxon>
        <taxon>Streptococcus</taxon>
    </lineage>
</organism>